<keyword evidence="8 12" id="KW-0648">Protein biosynthesis</keyword>
<keyword evidence="17" id="KW-1185">Reference proteome</keyword>
<dbReference type="InterPro" id="IPR009080">
    <property type="entry name" value="tRNAsynth_Ia_anticodon-bd"/>
</dbReference>
<dbReference type="InterPro" id="IPR033911">
    <property type="entry name" value="MetRS_core"/>
</dbReference>
<dbReference type="Pfam" id="PF19303">
    <property type="entry name" value="Anticodon_3"/>
    <property type="match status" value="1"/>
</dbReference>
<accession>A0A6A6H6T1</accession>
<dbReference type="InterPro" id="IPR041872">
    <property type="entry name" value="Anticodon_Met"/>
</dbReference>
<keyword evidence="7 12" id="KW-0067">ATP-binding</keyword>
<dbReference type="GO" id="GO:0005829">
    <property type="term" value="C:cytosol"/>
    <property type="evidence" value="ECO:0007669"/>
    <property type="project" value="TreeGrafter"/>
</dbReference>
<feature type="domain" description="Methionyl/Leucyl tRNA synthetase" evidence="14">
    <location>
        <begin position="15"/>
        <end position="409"/>
    </location>
</feature>
<evidence type="ECO:0000256" key="9">
    <source>
        <dbReference type="ARBA" id="ARBA00023146"/>
    </source>
</evidence>
<evidence type="ECO:0000256" key="13">
    <source>
        <dbReference type="SAM" id="MobiDB-lite"/>
    </source>
</evidence>
<comment type="similarity">
    <text evidence="2 12">Belongs to the class-I aminoacyl-tRNA synthetase family.</text>
</comment>
<feature type="region of interest" description="Disordered" evidence="13">
    <location>
        <begin position="597"/>
        <end position="669"/>
    </location>
</feature>
<keyword evidence="9 12" id="KW-0030">Aminoacyl-tRNA synthetase</keyword>
<dbReference type="PANTHER" id="PTHR45765:SF1">
    <property type="entry name" value="METHIONINE--TRNA LIGASE, CYTOPLASMIC"/>
    <property type="match status" value="1"/>
</dbReference>
<dbReference type="Gene3D" id="3.40.50.620">
    <property type="entry name" value="HUPs"/>
    <property type="match status" value="1"/>
</dbReference>
<keyword evidence="6 12" id="KW-0547">Nucleotide-binding</keyword>
<dbReference type="SUPFAM" id="SSF52374">
    <property type="entry name" value="Nucleotidylyl transferase"/>
    <property type="match status" value="1"/>
</dbReference>
<evidence type="ECO:0000256" key="8">
    <source>
        <dbReference type="ARBA" id="ARBA00022917"/>
    </source>
</evidence>
<dbReference type="EMBL" id="ML991803">
    <property type="protein sequence ID" value="KAF2233804.1"/>
    <property type="molecule type" value="Genomic_DNA"/>
</dbReference>
<evidence type="ECO:0000256" key="5">
    <source>
        <dbReference type="ARBA" id="ARBA00022598"/>
    </source>
</evidence>
<evidence type="ECO:0000256" key="11">
    <source>
        <dbReference type="ARBA" id="ARBA00047364"/>
    </source>
</evidence>
<dbReference type="GO" id="GO:0006431">
    <property type="term" value="P:methionyl-tRNA aminoacylation"/>
    <property type="evidence" value="ECO:0007669"/>
    <property type="project" value="InterPro"/>
</dbReference>
<dbReference type="FunFam" id="2.20.28.20:FF:000001">
    <property type="entry name" value="Methionine--tRNA ligase"/>
    <property type="match status" value="1"/>
</dbReference>
<evidence type="ECO:0000256" key="1">
    <source>
        <dbReference type="ARBA" id="ARBA00004496"/>
    </source>
</evidence>
<dbReference type="Gene3D" id="1.10.730.10">
    <property type="entry name" value="Isoleucyl-tRNA Synthetase, Domain 1"/>
    <property type="match status" value="1"/>
</dbReference>
<evidence type="ECO:0000313" key="17">
    <source>
        <dbReference type="Proteomes" id="UP000800092"/>
    </source>
</evidence>
<keyword evidence="4" id="KW-0963">Cytoplasm</keyword>
<organism evidence="16 17">
    <name type="scientific">Viridothelium virens</name>
    <name type="common">Speckled blister lichen</name>
    <name type="synonym">Trypethelium virens</name>
    <dbReference type="NCBI Taxonomy" id="1048519"/>
    <lineage>
        <taxon>Eukaryota</taxon>
        <taxon>Fungi</taxon>
        <taxon>Dikarya</taxon>
        <taxon>Ascomycota</taxon>
        <taxon>Pezizomycotina</taxon>
        <taxon>Dothideomycetes</taxon>
        <taxon>Dothideomycetes incertae sedis</taxon>
        <taxon>Trypetheliales</taxon>
        <taxon>Trypetheliaceae</taxon>
        <taxon>Viridothelium</taxon>
    </lineage>
</organism>
<dbReference type="PRINTS" id="PR01041">
    <property type="entry name" value="TRNASYNTHMET"/>
</dbReference>
<name>A0A6A6H6T1_VIRVR</name>
<dbReference type="Gene3D" id="2.20.28.20">
    <property type="entry name" value="Methionyl-tRNA synthetase, Zn-domain"/>
    <property type="match status" value="1"/>
</dbReference>
<dbReference type="GO" id="GO:0017101">
    <property type="term" value="C:aminoacyl-tRNA synthetase multienzyme complex"/>
    <property type="evidence" value="ECO:0007669"/>
    <property type="project" value="TreeGrafter"/>
</dbReference>
<dbReference type="InterPro" id="IPR023458">
    <property type="entry name" value="Met-tRNA_ligase_1"/>
</dbReference>
<evidence type="ECO:0000313" key="16">
    <source>
        <dbReference type="EMBL" id="KAF2233804.1"/>
    </source>
</evidence>
<evidence type="ECO:0000256" key="10">
    <source>
        <dbReference type="ARBA" id="ARBA00030904"/>
    </source>
</evidence>
<dbReference type="SUPFAM" id="SSF47323">
    <property type="entry name" value="Anticodon-binding domain of a subclass of class I aminoacyl-tRNA synthetases"/>
    <property type="match status" value="1"/>
</dbReference>
<evidence type="ECO:0000256" key="12">
    <source>
        <dbReference type="RuleBase" id="RU363039"/>
    </source>
</evidence>
<dbReference type="PANTHER" id="PTHR45765">
    <property type="entry name" value="METHIONINE--TRNA LIGASE"/>
    <property type="match status" value="1"/>
</dbReference>
<gene>
    <name evidence="16" type="ORF">EV356DRAFT_447729</name>
</gene>
<dbReference type="CDD" id="cd00814">
    <property type="entry name" value="MetRS_core"/>
    <property type="match status" value="1"/>
</dbReference>
<feature type="domain" description="Methionyl-tRNA synthetase anticodon-binding" evidence="15">
    <location>
        <begin position="442"/>
        <end position="584"/>
    </location>
</feature>
<dbReference type="InterPro" id="IPR015413">
    <property type="entry name" value="Methionyl/Leucyl_tRNA_Synth"/>
</dbReference>
<dbReference type="SUPFAM" id="SSF57770">
    <property type="entry name" value="Methionyl-tRNA synthetase (MetRS), Zn-domain"/>
    <property type="match status" value="1"/>
</dbReference>
<proteinExistence type="inferred from homology"/>
<evidence type="ECO:0000256" key="4">
    <source>
        <dbReference type="ARBA" id="ARBA00022490"/>
    </source>
</evidence>
<dbReference type="GO" id="GO:0004825">
    <property type="term" value="F:methionine-tRNA ligase activity"/>
    <property type="evidence" value="ECO:0007669"/>
    <property type="project" value="UniProtKB-EC"/>
</dbReference>
<comment type="catalytic activity">
    <reaction evidence="11">
        <text>tRNA(Met) + L-methionine + ATP = L-methionyl-tRNA(Met) + AMP + diphosphate</text>
        <dbReference type="Rhea" id="RHEA:13481"/>
        <dbReference type="Rhea" id="RHEA-COMP:9667"/>
        <dbReference type="Rhea" id="RHEA-COMP:9698"/>
        <dbReference type="ChEBI" id="CHEBI:30616"/>
        <dbReference type="ChEBI" id="CHEBI:33019"/>
        <dbReference type="ChEBI" id="CHEBI:57844"/>
        <dbReference type="ChEBI" id="CHEBI:78442"/>
        <dbReference type="ChEBI" id="CHEBI:78530"/>
        <dbReference type="ChEBI" id="CHEBI:456215"/>
        <dbReference type="EC" id="6.1.1.10"/>
    </reaction>
</comment>
<evidence type="ECO:0000256" key="2">
    <source>
        <dbReference type="ARBA" id="ARBA00005594"/>
    </source>
</evidence>
<dbReference type="Pfam" id="PF09334">
    <property type="entry name" value="tRNA-synt_1g"/>
    <property type="match status" value="1"/>
</dbReference>
<evidence type="ECO:0000256" key="6">
    <source>
        <dbReference type="ARBA" id="ARBA00022741"/>
    </source>
</evidence>
<dbReference type="Proteomes" id="UP000800092">
    <property type="component" value="Unassembled WGS sequence"/>
</dbReference>
<comment type="subcellular location">
    <subcellularLocation>
        <location evidence="1">Cytoplasm</location>
    </subcellularLocation>
</comment>
<dbReference type="GO" id="GO:0005524">
    <property type="term" value="F:ATP binding"/>
    <property type="evidence" value="ECO:0007669"/>
    <property type="project" value="UniProtKB-KW"/>
</dbReference>
<dbReference type="AlphaFoldDB" id="A0A6A6H6T1"/>
<dbReference type="PROSITE" id="PS00178">
    <property type="entry name" value="AA_TRNA_LIGASE_I"/>
    <property type="match status" value="1"/>
</dbReference>
<dbReference type="OrthoDB" id="5844513at2759"/>
<reference evidence="16" key="1">
    <citation type="journal article" date="2020" name="Stud. Mycol.">
        <title>101 Dothideomycetes genomes: a test case for predicting lifestyles and emergence of pathogens.</title>
        <authorList>
            <person name="Haridas S."/>
            <person name="Albert R."/>
            <person name="Binder M."/>
            <person name="Bloem J."/>
            <person name="Labutti K."/>
            <person name="Salamov A."/>
            <person name="Andreopoulos B."/>
            <person name="Baker S."/>
            <person name="Barry K."/>
            <person name="Bills G."/>
            <person name="Bluhm B."/>
            <person name="Cannon C."/>
            <person name="Castanera R."/>
            <person name="Culley D."/>
            <person name="Daum C."/>
            <person name="Ezra D."/>
            <person name="Gonzalez J."/>
            <person name="Henrissat B."/>
            <person name="Kuo A."/>
            <person name="Liang C."/>
            <person name="Lipzen A."/>
            <person name="Lutzoni F."/>
            <person name="Magnuson J."/>
            <person name="Mondo S."/>
            <person name="Nolan M."/>
            <person name="Ohm R."/>
            <person name="Pangilinan J."/>
            <person name="Park H.-J."/>
            <person name="Ramirez L."/>
            <person name="Alfaro M."/>
            <person name="Sun H."/>
            <person name="Tritt A."/>
            <person name="Yoshinaga Y."/>
            <person name="Zwiers L.-H."/>
            <person name="Turgeon B."/>
            <person name="Goodwin S."/>
            <person name="Spatafora J."/>
            <person name="Crous P."/>
            <person name="Grigoriev I."/>
        </authorList>
    </citation>
    <scope>NUCLEOTIDE SEQUENCE</scope>
    <source>
        <strain evidence="16">Tuck. ex Michener</strain>
    </source>
</reference>
<dbReference type="InterPro" id="IPR001412">
    <property type="entry name" value="aa-tRNA-synth_I_CS"/>
</dbReference>
<dbReference type="InterPro" id="IPR014729">
    <property type="entry name" value="Rossmann-like_a/b/a_fold"/>
</dbReference>
<dbReference type="InterPro" id="IPR029038">
    <property type="entry name" value="MetRS_Zn"/>
</dbReference>
<protein>
    <recommendedName>
        <fullName evidence="3">methionine--tRNA ligase</fullName>
        <ecNumber evidence="3">6.1.1.10</ecNumber>
    </recommendedName>
    <alternativeName>
        <fullName evidence="10">Methionyl-tRNA synthetase</fullName>
    </alternativeName>
</protein>
<evidence type="ECO:0000259" key="15">
    <source>
        <dbReference type="Pfam" id="PF19303"/>
    </source>
</evidence>
<dbReference type="NCBIfam" id="TIGR00398">
    <property type="entry name" value="metG"/>
    <property type="match status" value="1"/>
</dbReference>
<dbReference type="EC" id="6.1.1.10" evidence="3"/>
<evidence type="ECO:0000256" key="3">
    <source>
        <dbReference type="ARBA" id="ARBA00012838"/>
    </source>
</evidence>
<dbReference type="InterPro" id="IPR014758">
    <property type="entry name" value="Met-tRNA_synth"/>
</dbReference>
<sequence>MGDHKVLPQEGKKNILITSALPYVNNVPHLGNVVGSVLSADVFARYSRARGNITLFVCGTDEYGTATEVKAREEGLSEQALCDKYHKIHSDVYKWFNIGFDIFGRTPTEQQTTIAQDIFLKLHKNGFLEEKSESHLYCEEHSSFLSDRFVEGECPTCHDLGARGDQCDKCGRLLEPTQLINPRCKVDGATPKSRDTKHLFLSLDKLQPECEKWTKESQSRGIWSSNGVAITQNWLTEGLRPRAITRDLRWGTRIPKEMGDGYKDKVMYVWFDACIGYVSITACYTPEWEKWWRNPENVKLYQFLGKDNVPFHSVVFPSSQLGTREKWTMLHHLSTTEYLQYEGDKFSKSKGIGVFGTGAAETGLPSDVFRYYLLSHRPESGDTEFLWKDFVDANNNELLNNLGNFCNRIIKYVRSPIFVGIVPAYRSYLSSSSLSELSGLQKWAEEVDQMLKDYLQQMDAVKLRLGLQTAVRISAHGNLLLQSHRLDNKLAQSNPDLTAVVVGLALNHVHLLSTIFAPFLPTTSTSILEQLNLPPLQPIPEAWNFEVIQKAGVPEGHTLGEAKYLFSQIKPEKAEEWKIQFGGEALKKQLAEKEAKRLANKAAKDKKKAEKAASKTKGGNEEPSEKEIAEKKLGEGMLKAIEKDDQQRGDGDDVDGITEGVKAAALQND</sequence>
<feature type="compositionally biased region" description="Basic and acidic residues" evidence="13">
    <location>
        <begin position="607"/>
        <end position="651"/>
    </location>
</feature>
<evidence type="ECO:0000256" key="7">
    <source>
        <dbReference type="ARBA" id="ARBA00022840"/>
    </source>
</evidence>
<evidence type="ECO:0000259" key="14">
    <source>
        <dbReference type="Pfam" id="PF09334"/>
    </source>
</evidence>
<keyword evidence="5 12" id="KW-0436">Ligase</keyword>